<keyword evidence="2" id="KW-0472">Membrane</keyword>
<evidence type="ECO:0000256" key="1">
    <source>
        <dbReference type="SAM" id="MobiDB-lite"/>
    </source>
</evidence>
<feature type="compositionally biased region" description="Acidic residues" evidence="1">
    <location>
        <begin position="297"/>
        <end position="314"/>
    </location>
</feature>
<dbReference type="PANTHER" id="PTHR32166:SF74">
    <property type="entry name" value="OS05G0256350 PROTEIN"/>
    <property type="match status" value="1"/>
</dbReference>
<keyword evidence="2" id="KW-1133">Transmembrane helix</keyword>
<feature type="domain" description="HAT C-terminal dimerisation" evidence="3">
    <location>
        <begin position="143"/>
        <end position="208"/>
    </location>
</feature>
<keyword evidence="5" id="KW-1185">Reference proteome</keyword>
<proteinExistence type="predicted"/>
<dbReference type="AlphaFoldDB" id="A0A6A2Z5P9"/>
<evidence type="ECO:0000313" key="5">
    <source>
        <dbReference type="Proteomes" id="UP000436088"/>
    </source>
</evidence>
<dbReference type="SUPFAM" id="SSF53098">
    <property type="entry name" value="Ribonuclease H-like"/>
    <property type="match status" value="1"/>
</dbReference>
<organism evidence="4 5">
    <name type="scientific">Hibiscus syriacus</name>
    <name type="common">Rose of Sharon</name>
    <dbReference type="NCBI Taxonomy" id="106335"/>
    <lineage>
        <taxon>Eukaryota</taxon>
        <taxon>Viridiplantae</taxon>
        <taxon>Streptophyta</taxon>
        <taxon>Embryophyta</taxon>
        <taxon>Tracheophyta</taxon>
        <taxon>Spermatophyta</taxon>
        <taxon>Magnoliopsida</taxon>
        <taxon>eudicotyledons</taxon>
        <taxon>Gunneridae</taxon>
        <taxon>Pentapetalae</taxon>
        <taxon>rosids</taxon>
        <taxon>malvids</taxon>
        <taxon>Malvales</taxon>
        <taxon>Malvaceae</taxon>
        <taxon>Malvoideae</taxon>
        <taxon>Hibiscus</taxon>
    </lineage>
</organism>
<dbReference type="GO" id="GO:0016787">
    <property type="term" value="F:hydrolase activity"/>
    <property type="evidence" value="ECO:0007669"/>
    <property type="project" value="UniProtKB-KW"/>
</dbReference>
<feature type="compositionally biased region" description="Basic and acidic residues" evidence="1">
    <location>
        <begin position="286"/>
        <end position="296"/>
    </location>
</feature>
<feature type="region of interest" description="Disordered" evidence="1">
    <location>
        <begin position="270"/>
        <end position="314"/>
    </location>
</feature>
<accession>A0A6A2Z5P9</accession>
<gene>
    <name evidence="4" type="ORF">F3Y22_tig00111022pilonHSYRG00500</name>
</gene>
<evidence type="ECO:0000259" key="3">
    <source>
        <dbReference type="Pfam" id="PF05699"/>
    </source>
</evidence>
<comment type="caution">
    <text evidence="4">The sequence shown here is derived from an EMBL/GenBank/DDBJ whole genome shotgun (WGS) entry which is preliminary data.</text>
</comment>
<dbReference type="Proteomes" id="UP000436088">
    <property type="component" value="Unassembled WGS sequence"/>
</dbReference>
<name>A0A6A2Z5P9_HIBSY</name>
<dbReference type="InterPro" id="IPR012337">
    <property type="entry name" value="RNaseH-like_sf"/>
</dbReference>
<dbReference type="InterPro" id="IPR008906">
    <property type="entry name" value="HATC_C_dom"/>
</dbReference>
<evidence type="ECO:0000256" key="2">
    <source>
        <dbReference type="SAM" id="Phobius"/>
    </source>
</evidence>
<reference evidence="4" key="1">
    <citation type="submission" date="2019-09" db="EMBL/GenBank/DDBJ databases">
        <title>Draft genome information of white flower Hibiscus syriacus.</title>
        <authorList>
            <person name="Kim Y.-M."/>
        </authorList>
    </citation>
    <scope>NUCLEOTIDE SEQUENCE [LARGE SCALE GENOMIC DNA]</scope>
    <source>
        <strain evidence="4">YM2019G1</strain>
    </source>
</reference>
<feature type="transmembrane region" description="Helical" evidence="2">
    <location>
        <begin position="21"/>
        <end position="38"/>
    </location>
</feature>
<sequence length="314" mass="36543">MFTSDEWRKSKYSKEHGGKRVTSIVLMPTFWSTIVYILKMTGPLVKVLRLIDGEKRPAMGYVYEAMDRAKEAIANSFNNVEDKYKYVFAIINKRWECQLHQPLHAVGCYLNPQLFYSNPQIQEDKEVMIGLLKCIERLMPSVVDQAEWWASFGNDAPELKKIAIKVLSLTCSASGCERNWSIFSLLHNKRRNRLAQTQLNNLVYVKYNRALKRRYNHRDVIDPISLDDIDESNEWLLGRMDEDEEENEDYVFDDDDLTWKDVGIASGAYERDHNTRRKNVASSSSKGKEKARPHLVDEDDEDDEVVMLEESDTE</sequence>
<evidence type="ECO:0000313" key="4">
    <source>
        <dbReference type="EMBL" id="KAE8687321.1"/>
    </source>
</evidence>
<dbReference type="EMBL" id="VEPZ02001205">
    <property type="protein sequence ID" value="KAE8687321.1"/>
    <property type="molecule type" value="Genomic_DNA"/>
</dbReference>
<dbReference type="OrthoDB" id="2012664at2759"/>
<keyword evidence="2" id="KW-0812">Transmembrane</keyword>
<protein>
    <submittedName>
        <fullName evidence="4">3-hydroxyisobutyryl-CoA hydrolase 1-like</fullName>
    </submittedName>
</protein>
<dbReference type="Pfam" id="PF05699">
    <property type="entry name" value="Dimer_Tnp_hAT"/>
    <property type="match status" value="1"/>
</dbReference>
<dbReference type="PANTHER" id="PTHR32166">
    <property type="entry name" value="OSJNBA0013A04.12 PROTEIN"/>
    <property type="match status" value="1"/>
</dbReference>
<dbReference type="GO" id="GO:0046983">
    <property type="term" value="F:protein dimerization activity"/>
    <property type="evidence" value="ECO:0007669"/>
    <property type="project" value="InterPro"/>
</dbReference>